<dbReference type="PANTHER" id="PTHR10340:SF57">
    <property type="entry name" value="METALLOPHOS DOMAIN-CONTAINING PROTEIN"/>
    <property type="match status" value="1"/>
</dbReference>
<dbReference type="InterPro" id="IPR004843">
    <property type="entry name" value="Calcineurin-like_PHP"/>
</dbReference>
<keyword evidence="2" id="KW-0325">Glycoprotein</keyword>
<dbReference type="GO" id="GO:0005615">
    <property type="term" value="C:extracellular space"/>
    <property type="evidence" value="ECO:0007669"/>
    <property type="project" value="TreeGrafter"/>
</dbReference>
<evidence type="ECO:0000256" key="1">
    <source>
        <dbReference type="ARBA" id="ARBA00022801"/>
    </source>
</evidence>
<protein>
    <recommendedName>
        <fullName evidence="3">Calcineurin-like phosphoesterase domain-containing protein</fullName>
    </recommendedName>
</protein>
<sequence length="296" mass="34218">MNFFFFFVSGYFWHITDFHYDPLYTSQGDTRRRRYKMLTISKFSQVTPTTALTSVNFYCELVQDCRRADERGSSGHHRALGRFGDYSCDSSLELIESAARYMRTRHSENVEFVLWTGDIIAARYTGNEDDKIQAIRNMTDLLSRTFSSHFVFPVLGHLDPAPSESLTNLWMHWLPLEALQTFKFGGYYTIEQKQSKLRIVALNTNLFSVRDSNSIQAKKQWDWLDAVLDKATANKEMVYIVGHAAPGSDSRHPYDMSADANAKYLRMVRRHAKIIAGQFFGHLHADTFRVIYDNGK</sequence>
<evidence type="ECO:0000259" key="3">
    <source>
        <dbReference type="Pfam" id="PF00149"/>
    </source>
</evidence>
<proteinExistence type="predicted"/>
<comment type="caution">
    <text evidence="4">The sequence shown here is derived from an EMBL/GenBank/DDBJ whole genome shotgun (WGS) entry which is preliminary data.</text>
</comment>
<feature type="domain" description="Calcineurin-like phosphoesterase" evidence="3">
    <location>
        <begin position="12"/>
        <end position="285"/>
    </location>
</feature>
<evidence type="ECO:0000313" key="5">
    <source>
        <dbReference type="Proteomes" id="UP000648187"/>
    </source>
</evidence>
<dbReference type="InterPro" id="IPR029052">
    <property type="entry name" value="Metallo-depent_PP-like"/>
</dbReference>
<accession>A0A835GAC8</accession>
<dbReference type="Pfam" id="PF00149">
    <property type="entry name" value="Metallophos"/>
    <property type="match status" value="1"/>
</dbReference>
<evidence type="ECO:0000256" key="2">
    <source>
        <dbReference type="ARBA" id="ARBA00023180"/>
    </source>
</evidence>
<reference evidence="4" key="1">
    <citation type="submission" date="2020-08" db="EMBL/GenBank/DDBJ databases">
        <title>Spodoptera exigua strain:BAW_Kor-Di-RS1 Genome sequencing and assembly.</title>
        <authorList>
            <person name="Kim J."/>
            <person name="Nam H.Y."/>
            <person name="Kwon M."/>
            <person name="Choi J.H."/>
            <person name="Cho S.R."/>
            <person name="Kim G.-H."/>
        </authorList>
    </citation>
    <scope>NUCLEOTIDE SEQUENCE</scope>
    <source>
        <strain evidence="4">BAW_Kor-Di-RS1</strain>
        <tissue evidence="4">Whole-body</tissue>
    </source>
</reference>
<evidence type="ECO:0000313" key="4">
    <source>
        <dbReference type="EMBL" id="KAF9409984.1"/>
    </source>
</evidence>
<dbReference type="EMBL" id="JACKWZ010000285">
    <property type="protein sequence ID" value="KAF9409984.1"/>
    <property type="molecule type" value="Genomic_DNA"/>
</dbReference>
<gene>
    <name evidence="4" type="ORF">HW555_010803</name>
</gene>
<keyword evidence="1" id="KW-0378">Hydrolase</keyword>
<dbReference type="SUPFAM" id="SSF56300">
    <property type="entry name" value="Metallo-dependent phosphatases"/>
    <property type="match status" value="1"/>
</dbReference>
<keyword evidence="5" id="KW-1185">Reference proteome</keyword>
<dbReference type="AlphaFoldDB" id="A0A835GAC8"/>
<dbReference type="Proteomes" id="UP000648187">
    <property type="component" value="Unassembled WGS sequence"/>
</dbReference>
<name>A0A835GAC8_SPOEX</name>
<dbReference type="Gene3D" id="3.60.21.10">
    <property type="match status" value="1"/>
</dbReference>
<organism evidence="4 5">
    <name type="scientific">Spodoptera exigua</name>
    <name type="common">Beet armyworm</name>
    <name type="synonym">Noctua fulgens</name>
    <dbReference type="NCBI Taxonomy" id="7107"/>
    <lineage>
        <taxon>Eukaryota</taxon>
        <taxon>Metazoa</taxon>
        <taxon>Ecdysozoa</taxon>
        <taxon>Arthropoda</taxon>
        <taxon>Hexapoda</taxon>
        <taxon>Insecta</taxon>
        <taxon>Pterygota</taxon>
        <taxon>Neoptera</taxon>
        <taxon>Endopterygota</taxon>
        <taxon>Lepidoptera</taxon>
        <taxon>Glossata</taxon>
        <taxon>Ditrysia</taxon>
        <taxon>Noctuoidea</taxon>
        <taxon>Noctuidae</taxon>
        <taxon>Amphipyrinae</taxon>
        <taxon>Spodoptera</taxon>
    </lineage>
</organism>
<dbReference type="GO" id="GO:0008081">
    <property type="term" value="F:phosphoric diester hydrolase activity"/>
    <property type="evidence" value="ECO:0007669"/>
    <property type="project" value="TreeGrafter"/>
</dbReference>
<dbReference type="PANTHER" id="PTHR10340">
    <property type="entry name" value="SPHINGOMYELIN PHOSPHODIESTERASE"/>
    <property type="match status" value="1"/>
</dbReference>